<evidence type="ECO:0000259" key="2">
    <source>
        <dbReference type="Pfam" id="PF16169"/>
    </source>
</evidence>
<proteinExistence type="predicted"/>
<evidence type="ECO:0000313" key="4">
    <source>
        <dbReference type="Proteomes" id="UP000823485"/>
    </source>
</evidence>
<dbReference type="InterPro" id="IPR032369">
    <property type="entry name" value="DUF4872"/>
</dbReference>
<feature type="domain" description="DUF4872" evidence="2">
    <location>
        <begin position="171"/>
        <end position="345"/>
    </location>
</feature>
<dbReference type="RefSeq" id="WP_205179975.1">
    <property type="nucleotide sequence ID" value="NZ_JAFBFH010000029.1"/>
</dbReference>
<sequence length="354" mass="41038">MSTLIDFDTHRLGLNCGSAPIRDMLEFYDYPFSEPMCFGLGSGLHFVYHHGGKEVVDRQYRAPLTVITGRTETPFVELCSVLGIKITFKRTHDREFAWQTVKELVDRHIPVACDIDVSKIHDTNPIAETFGLSMGGHKVILIGYDEDKNTATIIENVIEEPVTIPLDVFQHIRSSAELYPSENEWFYIDPPRQIQHMKKALKMAIIKNVQLMKYPAFSLYGTDVECSGLSGIQLWREEITKWPEILHPERLELSIFTVHIQNSISGGGLFRKMYARFLREADDYLHEENLVRASNMYRKLAKHWDEIIKTMLEAYKKKEYNVFFTEAFSHLADEIVMKEKEAIRLLEEASDKWL</sequence>
<keyword evidence="4" id="KW-1185">Reference proteome</keyword>
<evidence type="ECO:0000259" key="1">
    <source>
        <dbReference type="Pfam" id="PF14399"/>
    </source>
</evidence>
<dbReference type="Proteomes" id="UP000823485">
    <property type="component" value="Unassembled WGS sequence"/>
</dbReference>
<protein>
    <recommendedName>
        <fullName evidence="5">Butirosin biosynthesis protein H N-terminal domain-containing protein</fullName>
    </recommendedName>
</protein>
<organism evidence="3 4">
    <name type="scientific">Siminovitchia thermophila</name>
    <dbReference type="NCBI Taxonomy" id="1245522"/>
    <lineage>
        <taxon>Bacteria</taxon>
        <taxon>Bacillati</taxon>
        <taxon>Bacillota</taxon>
        <taxon>Bacilli</taxon>
        <taxon>Bacillales</taxon>
        <taxon>Bacillaceae</taxon>
        <taxon>Siminovitchia</taxon>
    </lineage>
</organism>
<gene>
    <name evidence="3" type="ORF">JOC94_003620</name>
</gene>
<comment type="caution">
    <text evidence="3">The sequence shown here is derived from an EMBL/GenBank/DDBJ whole genome shotgun (WGS) entry which is preliminary data.</text>
</comment>
<reference evidence="3 4" key="1">
    <citation type="submission" date="2021-01" db="EMBL/GenBank/DDBJ databases">
        <title>Genomic Encyclopedia of Type Strains, Phase IV (KMG-IV): sequencing the most valuable type-strain genomes for metagenomic binning, comparative biology and taxonomic classification.</title>
        <authorList>
            <person name="Goeker M."/>
        </authorList>
    </citation>
    <scope>NUCLEOTIDE SEQUENCE [LARGE SCALE GENOMIC DNA]</scope>
    <source>
        <strain evidence="3 4">DSM 105453</strain>
    </source>
</reference>
<evidence type="ECO:0000313" key="3">
    <source>
        <dbReference type="EMBL" id="MBM7716599.1"/>
    </source>
</evidence>
<name>A0ABS2RBM4_9BACI</name>
<evidence type="ECO:0008006" key="5">
    <source>
        <dbReference type="Google" id="ProtNLM"/>
    </source>
</evidence>
<dbReference type="Pfam" id="PF14399">
    <property type="entry name" value="BtrH_N"/>
    <property type="match status" value="1"/>
</dbReference>
<accession>A0ABS2RBM4</accession>
<dbReference type="Pfam" id="PF16169">
    <property type="entry name" value="DUF4872"/>
    <property type="match status" value="1"/>
</dbReference>
<feature type="domain" description="Butirosin biosynthesis protein H N-terminal" evidence="1">
    <location>
        <begin position="15"/>
        <end position="155"/>
    </location>
</feature>
<dbReference type="InterPro" id="IPR026935">
    <property type="entry name" value="BtrH_N"/>
</dbReference>
<dbReference type="EMBL" id="JAFBFH010000029">
    <property type="protein sequence ID" value="MBM7716599.1"/>
    <property type="molecule type" value="Genomic_DNA"/>
</dbReference>